<dbReference type="PANTHER" id="PTHR32089">
    <property type="entry name" value="METHYL-ACCEPTING CHEMOTAXIS PROTEIN MCPB"/>
    <property type="match status" value="1"/>
</dbReference>
<keyword evidence="1" id="KW-0175">Coiled coil</keyword>
<dbReference type="PROSITE" id="PS50885">
    <property type="entry name" value="HAMP"/>
    <property type="match status" value="1"/>
</dbReference>
<dbReference type="STRING" id="643867.Ftrac_1187"/>
<gene>
    <name evidence="4" type="ordered locus">Ftrac_1187</name>
</gene>
<dbReference type="SMART" id="SM00065">
    <property type="entry name" value="GAF"/>
    <property type="match status" value="1"/>
</dbReference>
<feature type="transmembrane region" description="Helical" evidence="2">
    <location>
        <begin position="12"/>
        <end position="34"/>
    </location>
</feature>
<dbReference type="Gene3D" id="3.30.450.40">
    <property type="match status" value="1"/>
</dbReference>
<reference evidence="4 5" key="1">
    <citation type="journal article" date="2011" name="Stand. Genomic Sci.">
        <title>Complete genome sequence of Marivirga tractuosa type strain (H-43).</title>
        <authorList>
            <person name="Pagani I."/>
            <person name="Chertkov O."/>
            <person name="Lapidus A."/>
            <person name="Lucas S."/>
            <person name="Del Rio T.G."/>
            <person name="Tice H."/>
            <person name="Copeland A."/>
            <person name="Cheng J.F."/>
            <person name="Nolan M."/>
            <person name="Saunders E."/>
            <person name="Pitluck S."/>
            <person name="Held B."/>
            <person name="Goodwin L."/>
            <person name="Liolios K."/>
            <person name="Ovchinikova G."/>
            <person name="Ivanova N."/>
            <person name="Mavromatis K."/>
            <person name="Pati A."/>
            <person name="Chen A."/>
            <person name="Palaniappan K."/>
            <person name="Land M."/>
            <person name="Hauser L."/>
            <person name="Jeffries C.D."/>
            <person name="Detter J.C."/>
            <person name="Han C."/>
            <person name="Tapia R."/>
            <person name="Ngatchou-Djao O.D."/>
            <person name="Rohde M."/>
            <person name="Goker M."/>
            <person name="Spring S."/>
            <person name="Sikorski J."/>
            <person name="Woyke T."/>
            <person name="Bristow J."/>
            <person name="Eisen J.A."/>
            <person name="Markowitz V."/>
            <person name="Hugenholtz P."/>
            <person name="Klenk H.P."/>
            <person name="Kyrpides N.C."/>
        </authorList>
    </citation>
    <scope>NUCLEOTIDE SEQUENCE [LARGE SCALE GENOMIC DNA]</scope>
    <source>
        <strain evidence="5">ATCC 23168 / DSM 4126 / NBRC 15989 / NCIMB 1408 / VKM B-1430 / H-43</strain>
    </source>
</reference>
<dbReference type="SUPFAM" id="SSF158472">
    <property type="entry name" value="HAMP domain-like"/>
    <property type="match status" value="1"/>
</dbReference>
<dbReference type="EMBL" id="CP002349">
    <property type="protein sequence ID" value="ADR21182.1"/>
    <property type="molecule type" value="Genomic_DNA"/>
</dbReference>
<protein>
    <submittedName>
        <fullName evidence="4">Histidine kinase HAMP region domain protein</fullName>
    </submittedName>
</protein>
<feature type="domain" description="HAMP" evidence="3">
    <location>
        <begin position="307"/>
        <end position="361"/>
    </location>
</feature>
<keyword evidence="5" id="KW-1185">Reference proteome</keyword>
<dbReference type="Pfam" id="PF13185">
    <property type="entry name" value="GAF_2"/>
    <property type="match status" value="1"/>
</dbReference>
<dbReference type="PANTHER" id="PTHR32089:SF112">
    <property type="entry name" value="LYSOZYME-LIKE PROTEIN-RELATED"/>
    <property type="match status" value="1"/>
</dbReference>
<name>E4TKL6_MARTH</name>
<dbReference type="GO" id="GO:0007165">
    <property type="term" value="P:signal transduction"/>
    <property type="evidence" value="ECO:0007669"/>
    <property type="project" value="InterPro"/>
</dbReference>
<dbReference type="HOGENOM" id="CLU_381218_0_0_10"/>
<sequence>MKIRDLAIRKKFILSFSILLFMMLAGGLVVGYLWNQVDDYQQIKSDVAETMMRFDNAQKIEQDFLIFGWKEIDFLEDGKSNFTQQFFTEVETVEISLEQKSNSDFVKSKGLEDEFRSILISVNRYKSAFDDLRKLLYTRGFKDHGLEGEMRSYVHDLQNCESAEEKVFAFSLRRHEKDFALRKDMSYTSKLHDTADQFIEFVKEASIEEFPHMTDRYKSKTIDAIRTYKNHFDKIVQTEIAIGLNEKAGQFLQLNRNKKETEPKISLLYQKINKQNSSLRQTASLVIGFTLIVLLLTVFALVYYLRKTVSKPIIKLDNIVKKVLSGDGTAGKELNHDGKDEIGSLNRNFSLMLDNLRENLKLIKDKNESLELKAKQDEIRSWNIEGLSHFSDLMKINSNNLSEFANSIVSEIVKYLKANQGAFFILNDEMQEPIMELKACYAFNKKKYVHKKIEKGEGLVGQTWLEGETIYMTEIPSSYIKITSGLGDAPPRSIMIVPLKTEKQIIGVLEIASFHKFEKHEQELLNELANRLGSVIESIKMQEKTQKLLEQSQEMTEQMQAQEEEMRQNMEELQATQEEMNRNQHSLNEAINFKDLQINMMSNLLGKVYEGIIFINTDYQIVASNNYLLDDLHYNEFDLVGNHPELVFKTSLKKRIEALQNDPNFILTGVSERQEAKIMDKFSNIFDSRFVITKIEHKGEIFHAVLFNKKDAEYGKTVLKHLFNSK</sequence>
<proteinExistence type="predicted"/>
<dbReference type="eggNOG" id="COG2770">
    <property type="taxonomic scope" value="Bacteria"/>
</dbReference>
<evidence type="ECO:0000313" key="5">
    <source>
        <dbReference type="Proteomes" id="UP000008720"/>
    </source>
</evidence>
<evidence type="ECO:0000259" key="3">
    <source>
        <dbReference type="PROSITE" id="PS50885"/>
    </source>
</evidence>
<dbReference type="OrthoDB" id="1120715at2"/>
<keyword evidence="4" id="KW-0418">Kinase</keyword>
<dbReference type="GO" id="GO:0016301">
    <property type="term" value="F:kinase activity"/>
    <property type="evidence" value="ECO:0007669"/>
    <property type="project" value="UniProtKB-KW"/>
</dbReference>
<dbReference type="Gene3D" id="6.10.340.10">
    <property type="match status" value="1"/>
</dbReference>
<evidence type="ECO:0000313" key="4">
    <source>
        <dbReference type="EMBL" id="ADR21182.1"/>
    </source>
</evidence>
<keyword evidence="2" id="KW-0812">Transmembrane</keyword>
<dbReference type="Proteomes" id="UP000008720">
    <property type="component" value="Chromosome"/>
</dbReference>
<dbReference type="CDD" id="cd06225">
    <property type="entry name" value="HAMP"/>
    <property type="match status" value="1"/>
</dbReference>
<evidence type="ECO:0000256" key="1">
    <source>
        <dbReference type="SAM" id="Coils"/>
    </source>
</evidence>
<dbReference type="AlphaFoldDB" id="E4TKL6"/>
<keyword evidence="4" id="KW-0808">Transferase</keyword>
<feature type="transmembrane region" description="Helical" evidence="2">
    <location>
        <begin position="283"/>
        <end position="305"/>
    </location>
</feature>
<dbReference type="InterPro" id="IPR003660">
    <property type="entry name" value="HAMP_dom"/>
</dbReference>
<dbReference type="RefSeq" id="WP_013453331.1">
    <property type="nucleotide sequence ID" value="NC_014759.1"/>
</dbReference>
<dbReference type="GO" id="GO:0016020">
    <property type="term" value="C:membrane"/>
    <property type="evidence" value="ECO:0007669"/>
    <property type="project" value="InterPro"/>
</dbReference>
<accession>E4TKL6</accession>
<feature type="coiled-coil region" evidence="1">
    <location>
        <begin position="545"/>
        <end position="590"/>
    </location>
</feature>
<keyword evidence="2" id="KW-0472">Membrane</keyword>
<dbReference type="InterPro" id="IPR029016">
    <property type="entry name" value="GAF-like_dom_sf"/>
</dbReference>
<organism evidence="4 5">
    <name type="scientific">Marivirga tractuosa (strain ATCC 23168 / DSM 4126 / NBRC 15989 / NCIMB 1408 / VKM B-1430 / H-43)</name>
    <name type="common">Microscilla tractuosa</name>
    <name type="synonym">Flexibacter tractuosus</name>
    <dbReference type="NCBI Taxonomy" id="643867"/>
    <lineage>
        <taxon>Bacteria</taxon>
        <taxon>Pseudomonadati</taxon>
        <taxon>Bacteroidota</taxon>
        <taxon>Cytophagia</taxon>
        <taxon>Cytophagales</taxon>
        <taxon>Marivirgaceae</taxon>
        <taxon>Marivirga</taxon>
    </lineage>
</organism>
<dbReference type="KEGG" id="mtt:Ftrac_1187"/>
<dbReference type="eggNOG" id="COG2203">
    <property type="taxonomic scope" value="Bacteria"/>
</dbReference>
<keyword evidence="2" id="KW-1133">Transmembrane helix</keyword>
<dbReference type="SUPFAM" id="SSF55781">
    <property type="entry name" value="GAF domain-like"/>
    <property type="match status" value="1"/>
</dbReference>
<dbReference type="InterPro" id="IPR003018">
    <property type="entry name" value="GAF"/>
</dbReference>
<feature type="coiled-coil region" evidence="1">
    <location>
        <begin position="346"/>
        <end position="380"/>
    </location>
</feature>
<evidence type="ECO:0000256" key="2">
    <source>
        <dbReference type="SAM" id="Phobius"/>
    </source>
</evidence>